<dbReference type="Proteomes" id="UP000191285">
    <property type="component" value="Unassembled WGS sequence"/>
</dbReference>
<evidence type="ECO:0000256" key="4">
    <source>
        <dbReference type="RuleBase" id="RU365069"/>
    </source>
</evidence>
<comment type="function">
    <text evidence="4">Component of the exocyst complex involved in the docking of exocytic vesicles with fusion sites on the plasma membrane.</text>
</comment>
<dbReference type="AlphaFoldDB" id="A0A1V6TB86"/>
<dbReference type="Pfam" id="PF15469">
    <property type="entry name" value="Sec5"/>
    <property type="match status" value="1"/>
</dbReference>
<dbReference type="PANTHER" id="PTHR13043:SF1">
    <property type="entry name" value="EXOCYST COMPLEX COMPONENT 2"/>
    <property type="match status" value="1"/>
</dbReference>
<dbReference type="GO" id="GO:0006893">
    <property type="term" value="P:Golgi to plasma membrane transport"/>
    <property type="evidence" value="ECO:0007669"/>
    <property type="project" value="UniProtKB-UniRule"/>
</dbReference>
<dbReference type="PANTHER" id="PTHR13043">
    <property type="entry name" value="EXOCYST COMPLEX COMPONENT SEC5"/>
    <property type="match status" value="1"/>
</dbReference>
<dbReference type="GO" id="GO:0000145">
    <property type="term" value="C:exocyst"/>
    <property type="evidence" value="ECO:0007669"/>
    <property type="project" value="UniProtKB-UniRule"/>
</dbReference>
<name>A0A1V6TB86_9EURO</name>
<evidence type="ECO:0000259" key="6">
    <source>
        <dbReference type="Pfam" id="PF15469"/>
    </source>
</evidence>
<protein>
    <recommendedName>
        <fullName evidence="4">Exocyst complex component SEC5</fullName>
    </recommendedName>
</protein>
<dbReference type="InterPro" id="IPR039481">
    <property type="entry name" value="EXOC2/Sec5_N_dom"/>
</dbReference>
<feature type="region of interest" description="Disordered" evidence="5">
    <location>
        <begin position="177"/>
        <end position="218"/>
    </location>
</feature>
<feature type="region of interest" description="Disordered" evidence="5">
    <location>
        <begin position="1"/>
        <end position="86"/>
    </location>
</feature>
<evidence type="ECO:0000313" key="8">
    <source>
        <dbReference type="Proteomes" id="UP000191285"/>
    </source>
</evidence>
<dbReference type="EMBL" id="MLKD01000008">
    <property type="protein sequence ID" value="OQE23577.1"/>
    <property type="molecule type" value="Genomic_DNA"/>
</dbReference>
<evidence type="ECO:0000313" key="7">
    <source>
        <dbReference type="EMBL" id="OQE23577.1"/>
    </source>
</evidence>
<evidence type="ECO:0000256" key="3">
    <source>
        <dbReference type="ARBA" id="ARBA00022483"/>
    </source>
</evidence>
<feature type="region of interest" description="Disordered" evidence="5">
    <location>
        <begin position="554"/>
        <end position="573"/>
    </location>
</feature>
<feature type="domain" description="Exocyst complex component EXOC2/Sec5 N-terminal" evidence="6">
    <location>
        <begin position="78"/>
        <end position="1021"/>
    </location>
</feature>
<dbReference type="InterPro" id="IPR029175">
    <property type="entry name" value="EXOC2/Sec5"/>
</dbReference>
<evidence type="ECO:0000256" key="1">
    <source>
        <dbReference type="ARBA" id="ARBA00010578"/>
    </source>
</evidence>
<gene>
    <name evidence="7" type="ORF">PENSTE_c008G08616</name>
</gene>
<comment type="caution">
    <text evidence="7">The sequence shown here is derived from an EMBL/GenBank/DDBJ whole genome shotgun (WGS) entry which is preliminary data.</text>
</comment>
<sequence>MADLDVASHYNLPSEFPEEWPAALDEADQSDEEPVQRTKSRPRKSRYFALERTPSDWRSNFGSRRGKDNRENAQNDEPDPLGTGDSVLRILKQRGLHPEDEGGKRSRFLLSSTSFSPALFLSQAHHSDSIETLIDGLDHLSQSIDQKSASLKVLVEANFERFVRAKATIDSVYKEMRDQGVSKEQTLSARRSGHFRSYSGQQRGPSPAPAPVAPSARKNALTKESEYGMKGIRGPLVEASVKAEEVWGPALGGRDREQMLKSVVDSMEKHRDVYEIGSHLFKSIQQRDYESVFEQYSKARTLANRAKSIAEQASSSHRQLADHEAHTILALGRMWIDVDQQIQSFKRDLWRRLSDAPITSTTSTASGPVEEHMELIGALLELGVENNPIWTWLHSRYDFLKLKITSFCERCKVEIEILRRRLANGEKPSADATAAYLRLAPREGPSEFPERLDSDHVIELWDCVQAFLNRLLSSQNGLLGEALDFWEVSQSFIDGNRQRLLPVGFEGESRKHHRLSPENIKELEKGIVEIVNLIRQNVLSLFNEPPTEDISLLSSPIPPSPTSPASRGITPTESRFKLDPKNLPIPVPKRGEHWEDFAFWPPFSNSLSGVHYLSKFLSIVGTAASEMAALRPVGGVGSTHDHLKSLVSVARERASRVACEAWSKDAEICKMLEDWTRDSEKRDLTKMPGLFAAFEGAILGGMQKILYVPDANAKSGSVDVVTQPPAKMLQMVRTQFVSSVYKALSGLVENAERLTASEEENEWVISRPVMTSQAIDAALSVLSADSVDSSNRNVRILLTLSNLKALQAEHVPQLIANFETSFSVKLTEEGKTVRDVLSQIEERLFQSYTKPTIAALDETIHAGITAADWVPSTDRPEQVRPYVYNTMLTLVLVHTEISTTIPSTVSPSSSRSSPNAPSSLLATILTHLLVKVSSSLLNAFRARSSFSLAALMQATLDTEFIAQTLSQYSTDQASDIQSQIYVELDRRTTNEARTKLQAELGEMRVVLKRLRDRTKGEFACFKKPRSGGGSKSST</sequence>
<reference evidence="8" key="1">
    <citation type="journal article" date="2017" name="Nat. Microbiol.">
        <title>Global analysis of biosynthetic gene clusters reveals vast potential of secondary metabolite production in Penicillium species.</title>
        <authorList>
            <person name="Nielsen J.C."/>
            <person name="Grijseels S."/>
            <person name="Prigent S."/>
            <person name="Ji B."/>
            <person name="Dainat J."/>
            <person name="Nielsen K.F."/>
            <person name="Frisvad J.C."/>
            <person name="Workman M."/>
            <person name="Nielsen J."/>
        </authorList>
    </citation>
    <scope>NUCLEOTIDE SEQUENCE [LARGE SCALE GENOMIC DNA]</scope>
    <source>
        <strain evidence="8">IBT 24891</strain>
    </source>
</reference>
<organism evidence="7 8">
    <name type="scientific">Penicillium steckii</name>
    <dbReference type="NCBI Taxonomy" id="303698"/>
    <lineage>
        <taxon>Eukaryota</taxon>
        <taxon>Fungi</taxon>
        <taxon>Dikarya</taxon>
        <taxon>Ascomycota</taxon>
        <taxon>Pezizomycotina</taxon>
        <taxon>Eurotiomycetes</taxon>
        <taxon>Eurotiomycetidae</taxon>
        <taxon>Eurotiales</taxon>
        <taxon>Aspergillaceae</taxon>
        <taxon>Penicillium</taxon>
    </lineage>
</organism>
<comment type="similarity">
    <text evidence="1 4">Belongs to the SEC5 family.</text>
</comment>
<keyword evidence="4" id="KW-0653">Protein transport</keyword>
<keyword evidence="8" id="KW-1185">Reference proteome</keyword>
<accession>A0A1V6TB86</accession>
<comment type="subunit">
    <text evidence="4">Component of the exocyst complex.</text>
</comment>
<keyword evidence="3 4" id="KW-0268">Exocytosis</keyword>
<dbReference type="GO" id="GO:0015031">
    <property type="term" value="P:protein transport"/>
    <property type="evidence" value="ECO:0007669"/>
    <property type="project" value="UniProtKB-KW"/>
</dbReference>
<proteinExistence type="inferred from homology"/>
<dbReference type="OrthoDB" id="26242at2759"/>
<dbReference type="GO" id="GO:0006887">
    <property type="term" value="P:exocytosis"/>
    <property type="evidence" value="ECO:0007669"/>
    <property type="project" value="UniProtKB-KW"/>
</dbReference>
<evidence type="ECO:0000256" key="2">
    <source>
        <dbReference type="ARBA" id="ARBA00022448"/>
    </source>
</evidence>
<dbReference type="STRING" id="303698.A0A1V6TB86"/>
<keyword evidence="2 4" id="KW-0813">Transport</keyword>
<evidence type="ECO:0000256" key="5">
    <source>
        <dbReference type="SAM" id="MobiDB-lite"/>
    </source>
</evidence>